<keyword evidence="1" id="KW-0805">Transcription regulation</keyword>
<dbReference type="Proteomes" id="UP001203136">
    <property type="component" value="Unassembled WGS sequence"/>
</dbReference>
<dbReference type="PANTHER" id="PTHR43537">
    <property type="entry name" value="TRANSCRIPTIONAL REGULATOR, GNTR FAMILY"/>
    <property type="match status" value="1"/>
</dbReference>
<dbReference type="GO" id="GO:0003677">
    <property type="term" value="F:DNA binding"/>
    <property type="evidence" value="ECO:0007669"/>
    <property type="project" value="UniProtKB-KW"/>
</dbReference>
<reference evidence="6" key="2">
    <citation type="submission" date="2023-01" db="EMBL/GenBank/DDBJ databases">
        <title>Human gut microbiome strain richness.</title>
        <authorList>
            <person name="Chen-Liaw A."/>
        </authorList>
    </citation>
    <scope>NUCLEOTIDE SEQUENCE</scope>
    <source>
        <strain evidence="6">B1_m1001713B170214d0_201011</strain>
    </source>
</reference>
<evidence type="ECO:0000259" key="4">
    <source>
        <dbReference type="PROSITE" id="PS50949"/>
    </source>
</evidence>
<gene>
    <name evidence="5" type="ORF">K5I21_19850</name>
    <name evidence="6" type="ORF">PM006_22525</name>
</gene>
<organism evidence="5 7">
    <name type="scientific">Clostridium symbiosum</name>
    <name type="common">Bacteroides symbiosus</name>
    <dbReference type="NCBI Taxonomy" id="1512"/>
    <lineage>
        <taxon>Bacteria</taxon>
        <taxon>Bacillati</taxon>
        <taxon>Bacillota</taxon>
        <taxon>Clostridia</taxon>
        <taxon>Lachnospirales</taxon>
        <taxon>Lachnospiraceae</taxon>
        <taxon>Otoolea</taxon>
    </lineage>
</organism>
<dbReference type="EMBL" id="JAINVB010000001">
    <property type="protein sequence ID" value="MCK0088083.1"/>
    <property type="molecule type" value="Genomic_DNA"/>
</dbReference>
<dbReference type="Pfam" id="PF07729">
    <property type="entry name" value="FCD"/>
    <property type="match status" value="1"/>
</dbReference>
<comment type="caution">
    <text evidence="5">The sequence shown here is derived from an EMBL/GenBank/DDBJ whole genome shotgun (WGS) entry which is preliminary data.</text>
</comment>
<dbReference type="PRINTS" id="PR00035">
    <property type="entry name" value="HTHGNTR"/>
</dbReference>
<dbReference type="GeneID" id="57968932"/>
<evidence type="ECO:0000313" key="6">
    <source>
        <dbReference type="EMBL" id="MDB2002988.1"/>
    </source>
</evidence>
<reference evidence="5" key="1">
    <citation type="journal article" date="2022" name="Cell Host Microbe">
        <title>Colonization of the live biotherapeutic product VE303 and modulation of the microbiota and metabolites in healthy volunteers.</title>
        <authorList>
            <person name="Dsouza M."/>
            <person name="Menon R."/>
            <person name="Crossette E."/>
            <person name="Bhattarai S.K."/>
            <person name="Schneider J."/>
            <person name="Kim Y.G."/>
            <person name="Reddy S."/>
            <person name="Caballero S."/>
            <person name="Felix C."/>
            <person name="Cornacchione L."/>
            <person name="Hendrickson J."/>
            <person name="Watson A.R."/>
            <person name="Minot S.S."/>
            <person name="Greenfield N."/>
            <person name="Schopf L."/>
            <person name="Szabady R."/>
            <person name="Patarroyo J."/>
            <person name="Smith W."/>
            <person name="Harrison P."/>
            <person name="Kuijper E.J."/>
            <person name="Kelly C.P."/>
            <person name="Olle B."/>
            <person name="Bobilev D."/>
            <person name="Silber J.L."/>
            <person name="Bucci V."/>
            <person name="Roberts B."/>
            <person name="Faith J."/>
            <person name="Norman J.M."/>
        </authorList>
    </citation>
    <scope>NUCLEOTIDE SEQUENCE</scope>
    <source>
        <strain evidence="5">VE303-04</strain>
    </source>
</reference>
<dbReference type="SUPFAM" id="SSF48008">
    <property type="entry name" value="GntR ligand-binding domain-like"/>
    <property type="match status" value="1"/>
</dbReference>
<dbReference type="InterPro" id="IPR036388">
    <property type="entry name" value="WH-like_DNA-bd_sf"/>
</dbReference>
<evidence type="ECO:0000256" key="1">
    <source>
        <dbReference type="ARBA" id="ARBA00023015"/>
    </source>
</evidence>
<dbReference type="SUPFAM" id="SSF46785">
    <property type="entry name" value="Winged helix' DNA-binding domain"/>
    <property type="match status" value="1"/>
</dbReference>
<keyword evidence="2" id="KW-0238">DNA-binding</keyword>
<protein>
    <submittedName>
        <fullName evidence="5">GntR family transcriptional regulator</fullName>
    </submittedName>
</protein>
<dbReference type="GO" id="GO:0003700">
    <property type="term" value="F:DNA-binding transcription factor activity"/>
    <property type="evidence" value="ECO:0007669"/>
    <property type="project" value="InterPro"/>
</dbReference>
<dbReference type="Gene3D" id="1.20.120.530">
    <property type="entry name" value="GntR ligand-binding domain-like"/>
    <property type="match status" value="1"/>
</dbReference>
<dbReference type="SMART" id="SM00895">
    <property type="entry name" value="FCD"/>
    <property type="match status" value="1"/>
</dbReference>
<dbReference type="PANTHER" id="PTHR43537:SF24">
    <property type="entry name" value="GLUCONATE OPERON TRANSCRIPTIONAL REPRESSOR"/>
    <property type="match status" value="1"/>
</dbReference>
<dbReference type="Gene3D" id="1.10.10.10">
    <property type="entry name" value="Winged helix-like DNA-binding domain superfamily/Winged helix DNA-binding domain"/>
    <property type="match status" value="1"/>
</dbReference>
<dbReference type="PROSITE" id="PS50949">
    <property type="entry name" value="HTH_GNTR"/>
    <property type="match status" value="1"/>
</dbReference>
<keyword evidence="3" id="KW-0804">Transcription</keyword>
<dbReference type="InterPro" id="IPR000524">
    <property type="entry name" value="Tscrpt_reg_HTH_GntR"/>
</dbReference>
<dbReference type="EMBL" id="JAQLGM010000111">
    <property type="protein sequence ID" value="MDB2002988.1"/>
    <property type="molecule type" value="Genomic_DNA"/>
</dbReference>
<dbReference type="InterPro" id="IPR011711">
    <property type="entry name" value="GntR_C"/>
</dbReference>
<dbReference type="Pfam" id="PF00392">
    <property type="entry name" value="GntR"/>
    <property type="match status" value="1"/>
</dbReference>
<feature type="domain" description="HTH gntR-type" evidence="4">
    <location>
        <begin position="16"/>
        <end position="82"/>
    </location>
</feature>
<dbReference type="RefSeq" id="WP_003500924.1">
    <property type="nucleotide sequence ID" value="NZ_BAABZD010000010.1"/>
</dbReference>
<name>A0AAW6AZM4_CLOSY</name>
<proteinExistence type="predicted"/>
<dbReference type="SMART" id="SM00345">
    <property type="entry name" value="HTH_GNTR"/>
    <property type="match status" value="1"/>
</dbReference>
<evidence type="ECO:0000256" key="2">
    <source>
        <dbReference type="ARBA" id="ARBA00023125"/>
    </source>
</evidence>
<dbReference type="Proteomes" id="UP001300871">
    <property type="component" value="Unassembled WGS sequence"/>
</dbReference>
<accession>A0AAW6AZM4</accession>
<dbReference type="InterPro" id="IPR036390">
    <property type="entry name" value="WH_DNA-bd_sf"/>
</dbReference>
<dbReference type="InterPro" id="IPR008920">
    <property type="entry name" value="TF_FadR/GntR_C"/>
</dbReference>
<dbReference type="AlphaFoldDB" id="A0AAW6AZM4"/>
<sequence>MLPGIDTKIERIEKNELYSSKIYNQLKLLIITGQIKPGTIINEREYSKLLDVSRTPLRDALRLLENEGWIEQVGKNRKIAVLMWKDILELFEIREPLDILCFELAFPKVTPEHIGHLRKIIEEMDIFAVRNANDYYTLMKMDTSFHNYFALITGNSQLIKIQDSISEKVVRSSVLSMKYSMHGGRNFAADHIGILQSVEEGDLEKGKELLHIHYGSWKKRLLVIPERLNFDPQDGDAEIKEEFIKSN</sequence>
<dbReference type="CDD" id="cd07377">
    <property type="entry name" value="WHTH_GntR"/>
    <property type="match status" value="1"/>
</dbReference>
<evidence type="ECO:0000256" key="3">
    <source>
        <dbReference type="ARBA" id="ARBA00023163"/>
    </source>
</evidence>
<evidence type="ECO:0000313" key="7">
    <source>
        <dbReference type="Proteomes" id="UP001203136"/>
    </source>
</evidence>
<evidence type="ECO:0000313" key="5">
    <source>
        <dbReference type="EMBL" id="MCK0088083.1"/>
    </source>
</evidence>